<accession>A0A344L9S1</accession>
<dbReference type="Proteomes" id="UP000250434">
    <property type="component" value="Chromosome"/>
</dbReference>
<reference evidence="1 2" key="1">
    <citation type="submission" date="2016-04" db="EMBL/GenBank/DDBJ databases">
        <title>Complete genome sequence and analysis of deep-sea sediment isolate, Amycolatopsis sp. WP1.</title>
        <authorList>
            <person name="Wang H."/>
            <person name="Chen S."/>
            <person name="Wu Q."/>
        </authorList>
    </citation>
    <scope>NUCLEOTIDE SEQUENCE [LARGE SCALE GENOMIC DNA]</scope>
    <source>
        <strain evidence="1 2">WP1</strain>
    </source>
</reference>
<name>A0A344L9S1_9PSEU</name>
<proteinExistence type="predicted"/>
<evidence type="ECO:0000313" key="2">
    <source>
        <dbReference type="Proteomes" id="UP000250434"/>
    </source>
</evidence>
<sequence length="116" mass="13137">MRRYAGAFDDLACDLAAGRRPTPACTAEEFGILDLAIQDAERCQHDEPDLHADLVAAHPGSRFDFDWRILQDALFQDKDYEGLLAHPVPLSYDAAEEWFGEFGNVPTRDPERGFRR</sequence>
<organism evidence="1 2">
    <name type="scientific">Amycolatopsis albispora</name>
    <dbReference type="NCBI Taxonomy" id="1804986"/>
    <lineage>
        <taxon>Bacteria</taxon>
        <taxon>Bacillati</taxon>
        <taxon>Actinomycetota</taxon>
        <taxon>Actinomycetes</taxon>
        <taxon>Pseudonocardiales</taxon>
        <taxon>Pseudonocardiaceae</taxon>
        <taxon>Amycolatopsis</taxon>
    </lineage>
</organism>
<dbReference type="KEGG" id="aab:A4R43_21725"/>
<dbReference type="EMBL" id="CP015163">
    <property type="protein sequence ID" value="AXB44795.1"/>
    <property type="molecule type" value="Genomic_DNA"/>
</dbReference>
<dbReference type="AlphaFoldDB" id="A0A344L9S1"/>
<dbReference type="OrthoDB" id="5144858at2"/>
<protein>
    <submittedName>
        <fullName evidence="1">Uncharacterized protein</fullName>
    </submittedName>
</protein>
<evidence type="ECO:0000313" key="1">
    <source>
        <dbReference type="EMBL" id="AXB44795.1"/>
    </source>
</evidence>
<gene>
    <name evidence="1" type="ORF">A4R43_21725</name>
</gene>
<dbReference type="RefSeq" id="WP_113694052.1">
    <property type="nucleotide sequence ID" value="NZ_CP015163.1"/>
</dbReference>
<keyword evidence="2" id="KW-1185">Reference proteome</keyword>